<dbReference type="PANTHER" id="PTHR11014:SF63">
    <property type="entry name" value="METALLOPEPTIDASE, PUTATIVE (AFU_ORTHOLOGUE AFUA_6G09600)-RELATED"/>
    <property type="match status" value="1"/>
</dbReference>
<keyword evidence="1 3" id="KW-0378">Hydrolase</keyword>
<dbReference type="KEGG" id="cfu:CFU_4420"/>
<dbReference type="InterPro" id="IPR017439">
    <property type="entry name" value="Amidohydrolase"/>
</dbReference>
<reference evidence="4" key="6">
    <citation type="submission" date="2011-05" db="EMBL/GenBank/DDBJ databases">
        <title>Complete sequence of Collimonas fungivorans Ter331.</title>
        <authorList>
            <person name="Leveau J.H."/>
        </authorList>
    </citation>
    <scope>NUCLEOTIDE SEQUENCE [LARGE SCALE GENOMIC DNA]</scope>
    <source>
        <strain evidence="4">Ter331</strain>
    </source>
</reference>
<dbReference type="NCBIfam" id="TIGR01891">
    <property type="entry name" value="amidohydrolases"/>
    <property type="match status" value="1"/>
</dbReference>
<evidence type="ECO:0000313" key="4">
    <source>
        <dbReference type="Proteomes" id="UP000008392"/>
    </source>
</evidence>
<feature type="domain" description="Peptidase M20 dimerisation" evidence="2">
    <location>
        <begin position="271"/>
        <end position="367"/>
    </location>
</feature>
<reference evidence="3 4" key="1">
    <citation type="journal article" date="2004" name="Environ. Microbiol.">
        <title>Phylogeny-function analysis of (meta)genomic libraries: screening for expression of ribosomal RNA genes by large-insert library fluorescent in situ hybridization (LIL-FISH).</title>
        <authorList>
            <person name="Leveau J.H."/>
            <person name="Gerards S."/>
            <person name="de Boer W."/>
            <person name="van Veen J.A."/>
        </authorList>
    </citation>
    <scope>NUCLEOTIDE SEQUENCE [LARGE SCALE GENOMIC DNA]</scope>
    <source>
        <strain evidence="3 4">Ter331</strain>
    </source>
</reference>
<dbReference type="GO" id="GO:0019877">
    <property type="term" value="P:diaminopimelate biosynthetic process"/>
    <property type="evidence" value="ECO:0007669"/>
    <property type="project" value="UniProtKB-ARBA"/>
</dbReference>
<dbReference type="eggNOG" id="COG1473">
    <property type="taxonomic scope" value="Bacteria"/>
</dbReference>
<sequence length="481" mass="51235">MADRVTIVVLVSSEQLSWRRHIMQLPTIPHKLLFSLICGLSGHAAIAVAASAPLPAAISAAADATRSEIAQQAKALEPALLETRRDIHAHPELGNVEKRTGELVAAQLRALGLEVRTGVARTGVVAILKGGLPGPVVALRADMDALPVKEVSDLPFASHSKGRYLDKDVDVMHACGHDAHTAILLTTAKILSDMRARLPGTVVFYFQPAEEGPSDFVPDGKNTWGAKMMVQEGAMKAPKPEAVFGLHVWAGIPAGQIAYRAGPTLASSDDLRIRILGKQTHAGRPWDGIDPITVSAEALVGLQTVVSRRTDISSFPSVVSIGTINGGTRYNIIPESVDMTGTIRSYDYGIRQKLHANVRQTVEKIAESGGAKAEVTIIEKYDPTINDAGLTEKMGPTLRWAAQNDVTQSPLVGGAEDFSFFAKEAPGLFVFLGITPRGQDMAKAAPNHNPGFFVDESALVVGVRTMASLATDYLYAAAAPR</sequence>
<dbReference type="Gene3D" id="3.40.630.10">
    <property type="entry name" value="Zn peptidases"/>
    <property type="match status" value="1"/>
</dbReference>
<dbReference type="PANTHER" id="PTHR11014">
    <property type="entry name" value="PEPTIDASE M20 FAMILY MEMBER"/>
    <property type="match status" value="1"/>
</dbReference>
<reference evidence="3 4" key="5">
    <citation type="journal article" date="2011" name="ISME J.">
        <title>Dual transcriptional profiling of a bacterial/fungal confrontation: Collimonas fungivorans versus Aspergillus niger.</title>
        <authorList>
            <person name="Mela F."/>
            <person name="Fritsche K."/>
            <person name="de Boer W."/>
            <person name="van Veen J.A."/>
            <person name="de Graaff L.H."/>
            <person name="van den Berg M."/>
            <person name="Leveau J.H."/>
        </authorList>
    </citation>
    <scope>NUCLEOTIDE SEQUENCE [LARGE SCALE GENOMIC DNA]</scope>
    <source>
        <strain evidence="3 4">Ter331</strain>
    </source>
</reference>
<accession>G0AFS1</accession>
<reference evidence="3 4" key="4">
    <citation type="journal article" date="2010" name="Environ. Microbiol.">
        <title>The bacterial genus Collimonas: mycophagy, weathering and other adaptive solutions to life in oligotrophic soil environments.</title>
        <authorList>
            <person name="Leveau J.H."/>
            <person name="Uroz S."/>
            <person name="de Boer W."/>
        </authorList>
    </citation>
    <scope>NUCLEOTIDE SEQUENCE [LARGE SCALE GENOMIC DNA]</scope>
    <source>
        <strain evidence="3 4">Ter331</strain>
    </source>
</reference>
<dbReference type="Proteomes" id="UP000008392">
    <property type="component" value="Chromosome"/>
</dbReference>
<dbReference type="HOGENOM" id="CLU_023257_0_1_4"/>
<dbReference type="AlphaFoldDB" id="G0AFS1"/>
<evidence type="ECO:0000259" key="2">
    <source>
        <dbReference type="Pfam" id="PF07687"/>
    </source>
</evidence>
<proteinExistence type="predicted"/>
<organism evidence="3 4">
    <name type="scientific">Collimonas fungivorans (strain Ter331)</name>
    <dbReference type="NCBI Taxonomy" id="1005048"/>
    <lineage>
        <taxon>Bacteria</taxon>
        <taxon>Pseudomonadati</taxon>
        <taxon>Pseudomonadota</taxon>
        <taxon>Betaproteobacteria</taxon>
        <taxon>Burkholderiales</taxon>
        <taxon>Oxalobacteraceae</taxon>
        <taxon>Collimonas</taxon>
    </lineage>
</organism>
<dbReference type="EC" id="3.5.1.14" evidence="3"/>
<keyword evidence="4" id="KW-1185">Reference proteome</keyword>
<name>G0AFS1_COLFT</name>
<dbReference type="SUPFAM" id="SSF55031">
    <property type="entry name" value="Bacterial exopeptidase dimerisation domain"/>
    <property type="match status" value="1"/>
</dbReference>
<evidence type="ECO:0000313" key="3">
    <source>
        <dbReference type="EMBL" id="AEK64241.1"/>
    </source>
</evidence>
<dbReference type="InterPro" id="IPR036264">
    <property type="entry name" value="Bact_exopeptidase_dim_dom"/>
</dbReference>
<dbReference type="EMBL" id="CP002745">
    <property type="protein sequence ID" value="AEK64241.1"/>
    <property type="molecule type" value="Genomic_DNA"/>
</dbReference>
<reference evidence="3 4" key="2">
    <citation type="journal article" date="2006" name="J. Microbiol. Methods">
        <title>Genomic flank-sequencing of plasposon insertion sites for rapid identification of functional genes.</title>
        <authorList>
            <person name="Leveau J.H."/>
            <person name="Gerards S."/>
            <person name="Fritsche K."/>
            <person name="Zondag G."/>
            <person name="van Veen J.A."/>
        </authorList>
    </citation>
    <scope>NUCLEOTIDE SEQUENCE [LARGE SCALE GENOMIC DNA]</scope>
    <source>
        <strain evidence="3 4">Ter331</strain>
    </source>
</reference>
<evidence type="ECO:0000256" key="1">
    <source>
        <dbReference type="ARBA" id="ARBA00022801"/>
    </source>
</evidence>
<protein>
    <submittedName>
        <fullName evidence="3">Peptidase M20D, amidohydrolase</fullName>
        <ecNumber evidence="3">3.5.1.14</ecNumber>
    </submittedName>
</protein>
<dbReference type="FunFam" id="3.30.70.360:FF:000001">
    <property type="entry name" value="N-acetyldiaminopimelate deacetylase"/>
    <property type="match status" value="1"/>
</dbReference>
<dbReference type="Pfam" id="PF01546">
    <property type="entry name" value="Peptidase_M20"/>
    <property type="match status" value="1"/>
</dbReference>
<dbReference type="GO" id="GO:0004046">
    <property type="term" value="F:aminoacylase activity"/>
    <property type="evidence" value="ECO:0007669"/>
    <property type="project" value="UniProtKB-EC"/>
</dbReference>
<dbReference type="GO" id="GO:0050118">
    <property type="term" value="F:N-acetyldiaminopimelate deacetylase activity"/>
    <property type="evidence" value="ECO:0007669"/>
    <property type="project" value="UniProtKB-ARBA"/>
</dbReference>
<dbReference type="SUPFAM" id="SSF53187">
    <property type="entry name" value="Zn-dependent exopeptidases"/>
    <property type="match status" value="1"/>
</dbReference>
<dbReference type="InterPro" id="IPR011650">
    <property type="entry name" value="Peptidase_M20_dimer"/>
</dbReference>
<dbReference type="Pfam" id="PF07687">
    <property type="entry name" value="M20_dimer"/>
    <property type="match status" value="1"/>
</dbReference>
<dbReference type="InterPro" id="IPR002933">
    <property type="entry name" value="Peptidase_M20"/>
</dbReference>
<dbReference type="Gene3D" id="3.30.70.360">
    <property type="match status" value="1"/>
</dbReference>
<gene>
    <name evidence="3" type="primary">amaA</name>
    <name evidence="3" type="ordered locus">CFU_4420</name>
</gene>
<reference evidence="3 4" key="3">
    <citation type="journal article" date="2008" name="FEMS Microbiol. Ecol.">
        <title>Identification and characterization of genes underlying chitinolysis in Collimonas fungivorans Ter331.</title>
        <authorList>
            <person name="Fritsche K."/>
            <person name="de Boer W."/>
            <person name="Gerards S."/>
            <person name="van den Berg M."/>
            <person name="van Veen J.A."/>
            <person name="Leveau J.H."/>
        </authorList>
    </citation>
    <scope>NUCLEOTIDE SEQUENCE [LARGE SCALE GENOMIC DNA]</scope>
    <source>
        <strain evidence="3 4">Ter331</strain>
    </source>
</reference>